<keyword evidence="6 8" id="KW-1133">Transmembrane helix</keyword>
<keyword evidence="2" id="KW-1003">Cell membrane</keyword>
<evidence type="ECO:0000256" key="8">
    <source>
        <dbReference type="SAM" id="Phobius"/>
    </source>
</evidence>
<dbReference type="InterPro" id="IPR050297">
    <property type="entry name" value="LipidA_mod_glycosyltrf_83"/>
</dbReference>
<dbReference type="GO" id="GO:0016757">
    <property type="term" value="F:glycosyltransferase activity"/>
    <property type="evidence" value="ECO:0007669"/>
    <property type="project" value="UniProtKB-KW"/>
</dbReference>
<evidence type="ECO:0000256" key="1">
    <source>
        <dbReference type="ARBA" id="ARBA00004651"/>
    </source>
</evidence>
<dbReference type="PANTHER" id="PTHR33908">
    <property type="entry name" value="MANNOSYLTRANSFERASE YKCB-RELATED"/>
    <property type="match status" value="1"/>
</dbReference>
<feature type="transmembrane region" description="Helical" evidence="8">
    <location>
        <begin position="329"/>
        <end position="353"/>
    </location>
</feature>
<feature type="transmembrane region" description="Helical" evidence="8">
    <location>
        <begin position="286"/>
        <end position="309"/>
    </location>
</feature>
<dbReference type="PANTHER" id="PTHR33908:SF11">
    <property type="entry name" value="MEMBRANE PROTEIN"/>
    <property type="match status" value="1"/>
</dbReference>
<evidence type="ECO:0000313" key="10">
    <source>
        <dbReference type="Proteomes" id="UP001597295"/>
    </source>
</evidence>
<proteinExistence type="predicted"/>
<comment type="caution">
    <text evidence="9">The sequence shown here is derived from an EMBL/GenBank/DDBJ whole genome shotgun (WGS) entry which is preliminary data.</text>
</comment>
<protein>
    <submittedName>
        <fullName evidence="9">ArnT family glycosyltransferase</fullName>
        <ecNumber evidence="9">2.4.-.-</ecNumber>
    </submittedName>
</protein>
<keyword evidence="3 9" id="KW-0328">Glycosyltransferase</keyword>
<evidence type="ECO:0000256" key="7">
    <source>
        <dbReference type="ARBA" id="ARBA00023136"/>
    </source>
</evidence>
<dbReference type="RefSeq" id="WP_379875006.1">
    <property type="nucleotide sequence ID" value="NZ_JBHUIP010000003.1"/>
</dbReference>
<dbReference type="EMBL" id="JBHUIP010000003">
    <property type="protein sequence ID" value="MFD2262094.1"/>
    <property type="molecule type" value="Genomic_DNA"/>
</dbReference>
<evidence type="ECO:0000256" key="3">
    <source>
        <dbReference type="ARBA" id="ARBA00022676"/>
    </source>
</evidence>
<feature type="transmembrane region" description="Helical" evidence="8">
    <location>
        <begin position="213"/>
        <end position="237"/>
    </location>
</feature>
<keyword evidence="5 8" id="KW-0812">Transmembrane</keyword>
<evidence type="ECO:0000256" key="6">
    <source>
        <dbReference type="ARBA" id="ARBA00022989"/>
    </source>
</evidence>
<feature type="transmembrane region" description="Helical" evidence="8">
    <location>
        <begin position="129"/>
        <end position="146"/>
    </location>
</feature>
<keyword evidence="7 8" id="KW-0472">Membrane</keyword>
<keyword evidence="10" id="KW-1185">Reference proteome</keyword>
<organism evidence="9 10">
    <name type="scientific">Lacibacterium aquatile</name>
    <dbReference type="NCBI Taxonomy" id="1168082"/>
    <lineage>
        <taxon>Bacteria</taxon>
        <taxon>Pseudomonadati</taxon>
        <taxon>Pseudomonadota</taxon>
        <taxon>Alphaproteobacteria</taxon>
        <taxon>Rhodospirillales</taxon>
        <taxon>Rhodospirillaceae</taxon>
    </lineage>
</organism>
<reference evidence="10" key="1">
    <citation type="journal article" date="2019" name="Int. J. Syst. Evol. Microbiol.">
        <title>The Global Catalogue of Microorganisms (GCM) 10K type strain sequencing project: providing services to taxonomists for standard genome sequencing and annotation.</title>
        <authorList>
            <consortium name="The Broad Institute Genomics Platform"/>
            <consortium name="The Broad Institute Genome Sequencing Center for Infectious Disease"/>
            <person name="Wu L."/>
            <person name="Ma J."/>
        </authorList>
    </citation>
    <scope>NUCLEOTIDE SEQUENCE [LARGE SCALE GENOMIC DNA]</scope>
    <source>
        <strain evidence="10">CGMCC 1.19062</strain>
    </source>
</reference>
<evidence type="ECO:0000256" key="2">
    <source>
        <dbReference type="ARBA" id="ARBA00022475"/>
    </source>
</evidence>
<keyword evidence="4 9" id="KW-0808">Transferase</keyword>
<comment type="subcellular location">
    <subcellularLocation>
        <location evidence="1">Cell membrane</location>
        <topology evidence="1">Multi-pass membrane protein</topology>
    </subcellularLocation>
</comment>
<feature type="transmembrane region" description="Helical" evidence="8">
    <location>
        <begin position="93"/>
        <end position="117"/>
    </location>
</feature>
<dbReference type="Proteomes" id="UP001597295">
    <property type="component" value="Unassembled WGS sequence"/>
</dbReference>
<gene>
    <name evidence="9" type="ORF">ACFSM5_04285</name>
</gene>
<dbReference type="EC" id="2.4.-.-" evidence="9"/>
<evidence type="ECO:0000313" key="9">
    <source>
        <dbReference type="EMBL" id="MFD2262094.1"/>
    </source>
</evidence>
<accession>A0ABW5DQ77</accession>
<name>A0ABW5DQ77_9PROT</name>
<evidence type="ECO:0000256" key="5">
    <source>
        <dbReference type="ARBA" id="ARBA00022692"/>
    </source>
</evidence>
<feature type="transmembrane region" description="Helical" evidence="8">
    <location>
        <begin position="182"/>
        <end position="207"/>
    </location>
</feature>
<sequence>MRLADWPIEIRGLILVLLLAGAALAFRPEASVFATPLTEDSYYSLAVARSVAAGIGVTVDGVQPTNGFQPLFTFIEAAAYWVTGGNEAMAVRIVLGISAVIWAATAFLLGAIAADVAPGSAAERTTRRWLAITLYLSGFLTFMHHFNGLETGCLMLVYAACWRVYQLGIWRRPAGPAVMGILLGLLVLTRIDAAIFVALFCAVQGLADLRRGFWPAAFRVGLCGVVALAVSSPWWIYNYVEFGRLMPTSGTAQQAWAVDERRLRWIFWALGVTSMPQLWLGKLDEMFGDGIVLSILRAAIGVLLIRALWRAAKARNLFWISDDKGARTLMFGGILAAALLVLCLYYGFSFIAYWFYYRYLFPTALLATVAFAWLVAPWAMTAGRKAALVLTLLALPTLISAGLAQTGRTLHVDTVYWQQIELIDRHVPKDEPVAAGQTGTLGYFRKATVNVDGKVNRAAIPYQDRMWEYLKANNVHWFADWPNYVEKYLGPDPGVHGWKLHADLGFWRLWKYEGP</sequence>
<evidence type="ECO:0000256" key="4">
    <source>
        <dbReference type="ARBA" id="ARBA00022679"/>
    </source>
</evidence>
<feature type="transmembrane region" description="Helical" evidence="8">
    <location>
        <begin position="359"/>
        <end position="379"/>
    </location>
</feature>